<gene>
    <name evidence="1" type="ORF">L596_025433</name>
</gene>
<sequence>MRKPLATCLRLPLEARAQTTNAGAQTRRCCEDRSHQDEKRLRSYLATHAKVHIASLKNEFAKVHRLEIAKIIHDSVFIDNERETFECRIFPSRNVLSLTTTTLATFYALASGSLSTAANNACYYGSNKTIRVTDQILDNYVHSLSAEARLSEVNKETRIGGRTEAEDLQLLDSVLFNLHFIPSSVVMSVQNRHLHVSKILAQVEGMQKNAFSKELILNRTLLEVALEQLANAISYYKIVKDNGSRPVIFLHVLDDECDRGQCKDFQGVLSSLNANVNALYVQPMLHINQKDKEIFFVMMIEVKDGQKFLTSLPLTRDDNLGDWIQKNAGTGEDIKQLTRMDKPVLRNHLFALVEILLVVHGTTTSSELQSIQDKTSSMFMMCRFLFSDCLRKNLQCALSGESTSGSEDVFHPDGIDLRNIAAFVLRRL</sequence>
<organism evidence="1 2">
    <name type="scientific">Steinernema carpocapsae</name>
    <name type="common">Entomopathogenic nematode</name>
    <dbReference type="NCBI Taxonomy" id="34508"/>
    <lineage>
        <taxon>Eukaryota</taxon>
        <taxon>Metazoa</taxon>
        <taxon>Ecdysozoa</taxon>
        <taxon>Nematoda</taxon>
        <taxon>Chromadorea</taxon>
        <taxon>Rhabditida</taxon>
        <taxon>Tylenchina</taxon>
        <taxon>Panagrolaimomorpha</taxon>
        <taxon>Strongyloidoidea</taxon>
        <taxon>Steinernematidae</taxon>
        <taxon>Steinernema</taxon>
    </lineage>
</organism>
<dbReference type="EMBL" id="AZBU02000009">
    <property type="protein sequence ID" value="TKR64967.1"/>
    <property type="molecule type" value="Genomic_DNA"/>
</dbReference>
<evidence type="ECO:0000313" key="2">
    <source>
        <dbReference type="Proteomes" id="UP000298663"/>
    </source>
</evidence>
<protein>
    <submittedName>
        <fullName evidence="1">Uncharacterized protein</fullName>
    </submittedName>
</protein>
<reference evidence="1 2" key="1">
    <citation type="journal article" date="2015" name="Genome Biol.">
        <title>Comparative genomics of Steinernema reveals deeply conserved gene regulatory networks.</title>
        <authorList>
            <person name="Dillman A.R."/>
            <person name="Macchietto M."/>
            <person name="Porter C.F."/>
            <person name="Rogers A."/>
            <person name="Williams B."/>
            <person name="Antoshechkin I."/>
            <person name="Lee M.M."/>
            <person name="Goodwin Z."/>
            <person name="Lu X."/>
            <person name="Lewis E.E."/>
            <person name="Goodrich-Blair H."/>
            <person name="Stock S.P."/>
            <person name="Adams B.J."/>
            <person name="Sternberg P.W."/>
            <person name="Mortazavi A."/>
        </authorList>
    </citation>
    <scope>NUCLEOTIDE SEQUENCE [LARGE SCALE GENOMIC DNA]</scope>
    <source>
        <strain evidence="1 2">ALL</strain>
    </source>
</reference>
<name>A0A4U5M7R1_STECR</name>
<comment type="caution">
    <text evidence="1">The sequence shown here is derived from an EMBL/GenBank/DDBJ whole genome shotgun (WGS) entry which is preliminary data.</text>
</comment>
<keyword evidence="2" id="KW-1185">Reference proteome</keyword>
<proteinExistence type="predicted"/>
<evidence type="ECO:0000313" key="1">
    <source>
        <dbReference type="EMBL" id="TKR64967.1"/>
    </source>
</evidence>
<accession>A0A4U5M7R1</accession>
<dbReference type="Proteomes" id="UP000298663">
    <property type="component" value="Unassembled WGS sequence"/>
</dbReference>
<reference evidence="1 2" key="2">
    <citation type="journal article" date="2019" name="G3 (Bethesda)">
        <title>Hybrid Assembly of the Genome of the Entomopathogenic Nematode Steinernema carpocapsae Identifies the X-Chromosome.</title>
        <authorList>
            <person name="Serra L."/>
            <person name="Macchietto M."/>
            <person name="Macias-Munoz A."/>
            <person name="McGill C.J."/>
            <person name="Rodriguez I.M."/>
            <person name="Rodriguez B."/>
            <person name="Murad R."/>
            <person name="Mortazavi A."/>
        </authorList>
    </citation>
    <scope>NUCLEOTIDE SEQUENCE [LARGE SCALE GENOMIC DNA]</scope>
    <source>
        <strain evidence="1 2">ALL</strain>
    </source>
</reference>
<dbReference type="AlphaFoldDB" id="A0A4U5M7R1"/>